<dbReference type="AGR" id="WB:WBGene00013545"/>
<feature type="compositionally biased region" description="Pro residues" evidence="2">
    <location>
        <begin position="23"/>
        <end position="33"/>
    </location>
</feature>
<feature type="region of interest" description="Disordered" evidence="2">
    <location>
        <begin position="114"/>
        <end position="133"/>
    </location>
</feature>
<proteinExistence type="evidence at protein level"/>
<dbReference type="Bgee" id="WBGene00013545">
    <property type="expression patterns" value="Expressed in embryo and 4 other cell types or tissues"/>
</dbReference>
<dbReference type="FunCoup" id="Q9XW73">
    <property type="interactions" value="1527"/>
</dbReference>
<keyword evidence="7" id="KW-1267">Proteomics identification</keyword>
<sequence length="715" mass="80733">MQNFGGPGGPMYGGAGGGGGGPPRGPPQQPPQPQGGGVAVPFPIPQGITQAHYHQYKQELTNFQQNRLALLNQALNRGQLTHEQFQQEVHNVNERIRGAMTQYAAQCSQRAAAAQQQQQQQNQAAGQMPPPQMAPVMMSAAEKKKQMEMQKHQRMAQQQQMQQQQGGMSFPPGSTLQQQQQQMRMQFQRQQQQQQQQLQQNPQNQGYGRMGGGPQYPGMQQQQQLTHQNPGMQQQQMQQPQMQQTPQSHGPIPVSNPSSAQQMQYYQQQQQQQLQLQQNQQMQMQQQQMQQHQQQHPGMGGPEMGGHMHAQQGAPGSQAAPVQQQQQIQQQAPPQAPAEKTEDMKYKELLKEMKLQYLEALQGMQRRQAQQKGLVQMVNILEGDRIVSYDHLLSLKTPLHRLMTRDCPTFPLMEEIRKVVFKKKEDREKAMLMSFVGEKDNLSAQVESADKRLSEQSKDDDPMGVKPWRSVKHLTIRVPDFVRNLTGNEDRKAFLKRPRAVSAEEDEAVVGAKKVKEEEQDDTSSQASEDEDISLIQSEFVIKTVFDSRKPWIVPPKAREELSNISHWNVDEHCLPSCSATPFIIVCIKSPSLLVNPLRISLPRTYPIDPATVQFDRTFPQDSEHGPVLQKLFEKNLGAKTTVRTMTDFVEAYCSACEEYQIFMPKYNNESSPEQSSQPGSAHSSQQQKTPEMAYHSRLPAAVSNPIIAQKGIVI</sequence>
<dbReference type="PIR" id="T27396">
    <property type="entry name" value="T27396"/>
</dbReference>
<feature type="compositionally biased region" description="Low complexity" evidence="2">
    <location>
        <begin position="155"/>
        <end position="165"/>
    </location>
</feature>
<dbReference type="OMA" id="PYHEHIK"/>
<dbReference type="STRING" id="6239.Y75B8A.8.1"/>
<evidence type="ECO:0000313" key="5">
    <source>
        <dbReference type="Proteomes" id="UP000001940"/>
    </source>
</evidence>
<evidence type="ECO:0007829" key="7">
    <source>
        <dbReference type="PeptideAtlas" id="Q9XW73"/>
    </source>
</evidence>
<dbReference type="PANTHER" id="PTHR24330">
    <property type="entry name" value="HOMEOBOX PROTEIN BARH-LIKE"/>
    <property type="match status" value="1"/>
</dbReference>
<dbReference type="PaxDb" id="6239-Y75B8A.8"/>
<dbReference type="InterPro" id="IPR052145">
    <property type="entry name" value="Mediator/Homeobox_domain"/>
</dbReference>
<dbReference type="eggNOG" id="ENOG502QQV3">
    <property type="taxonomic scope" value="Eukaryota"/>
</dbReference>
<dbReference type="RefSeq" id="NP_499581.2">
    <property type="nucleotide sequence ID" value="NM_067180.3"/>
</dbReference>
<feature type="compositionally biased region" description="Low complexity" evidence="2">
    <location>
        <begin position="176"/>
        <end position="207"/>
    </location>
</feature>
<dbReference type="KEGG" id="cel:CELE_Y75B8A.8"/>
<feature type="region of interest" description="Disordered" evidence="2">
    <location>
        <begin position="446"/>
        <end position="466"/>
    </location>
</feature>
<feature type="compositionally biased region" description="Low complexity" evidence="2">
    <location>
        <begin position="114"/>
        <end position="127"/>
    </location>
</feature>
<dbReference type="IntAct" id="Q9XW73">
    <property type="interactions" value="1"/>
</dbReference>
<feature type="compositionally biased region" description="Gly residues" evidence="2">
    <location>
        <begin position="1"/>
        <end position="22"/>
    </location>
</feature>
<feature type="compositionally biased region" description="Acidic residues" evidence="2">
    <location>
        <begin position="518"/>
        <end position="531"/>
    </location>
</feature>
<name>Q9XW73_CAEEL</name>
<dbReference type="SMR" id="Q9XW73"/>
<dbReference type="Pfam" id="PF21539">
    <property type="entry name" value="Med15_C"/>
    <property type="match status" value="1"/>
</dbReference>
<feature type="region of interest" description="Disordered" evidence="2">
    <location>
        <begin position="668"/>
        <end position="693"/>
    </location>
</feature>
<feature type="region of interest" description="Disordered" evidence="2">
    <location>
        <begin position="140"/>
        <end position="341"/>
    </location>
</feature>
<gene>
    <name evidence="4" type="ORF">CELE_Y75B8A.8</name>
    <name evidence="4 6" type="ORF">Y75B8A.8</name>
</gene>
<dbReference type="GeneID" id="190701"/>
<feature type="region of interest" description="Disordered" evidence="2">
    <location>
        <begin position="506"/>
        <end position="531"/>
    </location>
</feature>
<evidence type="ECO:0000313" key="6">
    <source>
        <dbReference type="WormBase" id="Y75B8A.8"/>
    </source>
</evidence>
<organism evidence="4 5">
    <name type="scientific">Caenorhabditis elegans</name>
    <dbReference type="NCBI Taxonomy" id="6239"/>
    <lineage>
        <taxon>Eukaryota</taxon>
        <taxon>Metazoa</taxon>
        <taxon>Ecdysozoa</taxon>
        <taxon>Nematoda</taxon>
        <taxon>Chromadorea</taxon>
        <taxon>Rhabditida</taxon>
        <taxon>Rhabditina</taxon>
        <taxon>Rhabditomorpha</taxon>
        <taxon>Rhabditoidea</taxon>
        <taxon>Rhabditidae</taxon>
        <taxon>Peloderinae</taxon>
        <taxon>Caenorhabditis</taxon>
    </lineage>
</organism>
<evidence type="ECO:0000256" key="1">
    <source>
        <dbReference type="SAM" id="Coils"/>
    </source>
</evidence>
<dbReference type="OrthoDB" id="445326at2759"/>
<feature type="compositionally biased region" description="Low complexity" evidence="2">
    <location>
        <begin position="668"/>
        <end position="679"/>
    </location>
</feature>
<dbReference type="HOGENOM" id="CLU_015437_0_0_1"/>
<dbReference type="WormBase" id="Y75B8A.8">
    <property type="protein sequence ID" value="CE34135"/>
    <property type="gene ID" value="WBGene00013545"/>
</dbReference>
<feature type="compositionally biased region" description="Low complexity" evidence="2">
    <location>
        <begin position="216"/>
        <end position="247"/>
    </location>
</feature>
<feature type="compositionally biased region" description="Basic and acidic residues" evidence="2">
    <location>
        <begin position="141"/>
        <end position="151"/>
    </location>
</feature>
<dbReference type="PeptideAtlas" id="Q9XW73"/>
<feature type="coiled-coil region" evidence="1">
    <location>
        <begin position="53"/>
        <end position="102"/>
    </location>
</feature>
<keyword evidence="5" id="KW-1185">Reference proteome</keyword>
<dbReference type="UCSC" id="Y75B8A.8">
    <property type="organism name" value="c. elegans"/>
</dbReference>
<dbReference type="PANTHER" id="PTHR24330:SF19">
    <property type="entry name" value="MEDIATOR OF RNA POLYMERASE II TRANSCRIPTION SUBUNIT 29"/>
    <property type="match status" value="1"/>
</dbReference>
<dbReference type="AlphaFoldDB" id="Q9XW73"/>
<dbReference type="CTD" id="190701"/>
<evidence type="ECO:0000259" key="3">
    <source>
        <dbReference type="Pfam" id="PF21539"/>
    </source>
</evidence>
<feature type="compositionally biased region" description="Polar residues" evidence="2">
    <location>
        <begin position="680"/>
        <end position="690"/>
    </location>
</feature>
<feature type="compositionally biased region" description="Basic and acidic residues" evidence="2">
    <location>
        <begin position="448"/>
        <end position="463"/>
    </location>
</feature>
<feature type="compositionally biased region" description="Low complexity" evidence="2">
    <location>
        <begin position="305"/>
        <end position="333"/>
    </location>
</feature>
<dbReference type="Proteomes" id="UP000001940">
    <property type="component" value="Chromosome III"/>
</dbReference>
<keyword evidence="1" id="KW-0175">Coiled coil</keyword>
<reference evidence="4 5" key="1">
    <citation type="journal article" date="1998" name="Science">
        <title>Genome sequence of the nematode C. elegans: a platform for investigating biology.</title>
        <authorList>
            <consortium name="The C. elegans sequencing consortium"/>
            <person name="Sulson J.E."/>
            <person name="Waterston R."/>
        </authorList>
    </citation>
    <scope>NUCLEOTIDE SEQUENCE [LARGE SCALE GENOMIC DNA]</scope>
    <source>
        <strain evidence="4 5">Bristol N2</strain>
    </source>
</reference>
<feature type="domain" description="ARC105/Med15 mediator subunit C-terminal" evidence="3">
    <location>
        <begin position="555"/>
        <end position="658"/>
    </location>
</feature>
<dbReference type="InParanoid" id="Q9XW73"/>
<protein>
    <submittedName>
        <fullName evidence="4">ARC105/Med15 mediator subunit C-terminal domain-containing protein</fullName>
    </submittedName>
</protein>
<accession>Q9XW73</accession>
<feature type="compositionally biased region" description="Low complexity" evidence="2">
    <location>
        <begin position="261"/>
        <end position="297"/>
    </location>
</feature>
<evidence type="ECO:0000256" key="2">
    <source>
        <dbReference type="SAM" id="MobiDB-lite"/>
    </source>
</evidence>
<dbReference type="InterPro" id="IPR048386">
    <property type="entry name" value="Med15_C"/>
</dbReference>
<dbReference type="EMBL" id="BX284603">
    <property type="protein sequence ID" value="CAA22097.2"/>
    <property type="molecule type" value="Genomic_DNA"/>
</dbReference>
<feature type="region of interest" description="Disordered" evidence="2">
    <location>
        <begin position="1"/>
        <end position="44"/>
    </location>
</feature>
<evidence type="ECO:0000313" key="4">
    <source>
        <dbReference type="EMBL" id="CAA22097.2"/>
    </source>
</evidence>